<reference evidence="2 3" key="1">
    <citation type="journal article" date="2021" name="Microbiol. Resour. Announc.">
        <title>Complete Genome Sequences of Two Rhodococcus sp. Strains with Large and Linear Chromosomes, Isolated from Apple Rhizosphere.</title>
        <authorList>
            <person name="Benning S."/>
            <person name="Brugnone N."/>
            <person name="Siani R."/>
            <person name="Kublik S."/>
            <person name="Schloter M."/>
            <person name="Rad V."/>
        </authorList>
    </citation>
    <scope>NUCLEOTIDE SEQUENCE [LARGE SCALE GENOMIC DNA]</scope>
    <source>
        <strain evidence="2 3">R79</strain>
    </source>
</reference>
<evidence type="ECO:0000313" key="2">
    <source>
        <dbReference type="EMBL" id="QSE87609.1"/>
    </source>
</evidence>
<keyword evidence="3" id="KW-1185">Reference proteome</keyword>
<name>A0A974ZRH2_9NOCA</name>
<reference evidence="2 3" key="2">
    <citation type="journal article" date="2022" name="Arch. Microbiol.">
        <title>Rhodococcus pseudokoreensis sp. nov. isolated from the rhizosphere of young M26 apple rootstocks.</title>
        <authorList>
            <person name="Kampfer P."/>
            <person name="Glaeser S.P."/>
            <person name="Blom J."/>
            <person name="Wolf J."/>
            <person name="Benning S."/>
            <person name="Schloter M."/>
            <person name="Neumann-Schaal M."/>
        </authorList>
    </citation>
    <scope>NUCLEOTIDE SEQUENCE [LARGE SCALE GENOMIC DNA]</scope>
    <source>
        <strain evidence="2 3">R79</strain>
    </source>
</reference>
<gene>
    <name evidence="2" type="ORF">JWS13_02790</name>
</gene>
<evidence type="ECO:0000256" key="1">
    <source>
        <dbReference type="SAM" id="MobiDB-lite"/>
    </source>
</evidence>
<dbReference type="RefSeq" id="WP_206004396.1">
    <property type="nucleotide sequence ID" value="NZ_CP070615.1"/>
</dbReference>
<keyword evidence="2" id="KW-0614">Plasmid</keyword>
<feature type="region of interest" description="Disordered" evidence="1">
    <location>
        <begin position="1"/>
        <end position="29"/>
    </location>
</feature>
<evidence type="ECO:0000313" key="3">
    <source>
        <dbReference type="Proteomes" id="UP000662986"/>
    </source>
</evidence>
<dbReference type="Proteomes" id="UP000662986">
    <property type="component" value="Plasmid unnamed4"/>
</dbReference>
<proteinExistence type="predicted"/>
<organism evidence="2 3">
    <name type="scientific">Rhodococcus pseudokoreensis</name>
    <dbReference type="NCBI Taxonomy" id="2811421"/>
    <lineage>
        <taxon>Bacteria</taxon>
        <taxon>Bacillati</taxon>
        <taxon>Actinomycetota</taxon>
        <taxon>Actinomycetes</taxon>
        <taxon>Mycobacteriales</taxon>
        <taxon>Nocardiaceae</taxon>
        <taxon>Rhodococcus</taxon>
    </lineage>
</organism>
<sequence length="186" mass="20306">MFKFFRRRAQPAVTPTGTRPPRIGGRMETTSPADLKRATRFAADFKVTGPFVEPDSDEHELWKAGKLVPLYITHLLDAGRHVGPGVDAACHAEEPAVDRWEAGSHYPSWEQTVALARLLDVPVRDLTHPDAGPCHHEFRPRLRLPGLAILSFEPTAVQASTQSAGDGAVVSCDGWGDATAPDHRDT</sequence>
<accession>A0A974ZRH2</accession>
<protein>
    <submittedName>
        <fullName evidence="2">Uncharacterized protein</fullName>
    </submittedName>
</protein>
<dbReference type="EMBL" id="CP070615">
    <property type="protein sequence ID" value="QSE87609.1"/>
    <property type="molecule type" value="Genomic_DNA"/>
</dbReference>
<geneLocation type="plasmid" evidence="2 3">
    <name>unnamed4</name>
</geneLocation>